<reference evidence="2 3" key="1">
    <citation type="journal article" date="2014" name="BMC Genomics">
        <title>Genome sequencing of four Aureobasidium pullulans varieties: biotechnological potential, stress tolerance, and description of new species.</title>
        <authorList>
            <person name="Gostin Ar C."/>
            <person name="Ohm R.A."/>
            <person name="Kogej T."/>
            <person name="Sonjak S."/>
            <person name="Turk M."/>
            <person name="Zajc J."/>
            <person name="Zalar P."/>
            <person name="Grube M."/>
            <person name="Sun H."/>
            <person name="Han J."/>
            <person name="Sharma A."/>
            <person name="Chiniquy J."/>
            <person name="Ngan C.Y."/>
            <person name="Lipzen A."/>
            <person name="Barry K."/>
            <person name="Grigoriev I.V."/>
            <person name="Gunde-Cimerman N."/>
        </authorList>
    </citation>
    <scope>NUCLEOTIDE SEQUENCE [LARGE SCALE GENOMIC DNA]</scope>
    <source>
        <strain evidence="2 3">EXF-2481</strain>
    </source>
</reference>
<dbReference type="AlphaFoldDB" id="A0A074YTC7"/>
<dbReference type="OrthoDB" id="3919268at2759"/>
<proteinExistence type="predicted"/>
<organism evidence="2 3">
    <name type="scientific">Aureobasidium subglaciale (strain EXF-2481)</name>
    <name type="common">Aureobasidium pullulans var. subglaciale</name>
    <dbReference type="NCBI Taxonomy" id="1043005"/>
    <lineage>
        <taxon>Eukaryota</taxon>
        <taxon>Fungi</taxon>
        <taxon>Dikarya</taxon>
        <taxon>Ascomycota</taxon>
        <taxon>Pezizomycotina</taxon>
        <taxon>Dothideomycetes</taxon>
        <taxon>Dothideomycetidae</taxon>
        <taxon>Dothideales</taxon>
        <taxon>Saccotheciaceae</taxon>
        <taxon>Aureobasidium</taxon>
    </lineage>
</organism>
<evidence type="ECO:0000313" key="3">
    <source>
        <dbReference type="Proteomes" id="UP000030641"/>
    </source>
</evidence>
<dbReference type="Proteomes" id="UP000030641">
    <property type="component" value="Unassembled WGS sequence"/>
</dbReference>
<sequence>MNHSSSKRVRFVTDDDPAANRAPPRRIIRGYRDDDFDRYRREPLDYDEFEFRSPHIDRRQRYDSEDGYNLIVHGSDPNGRSKRKIDAPYTREELLEGLEALDRAHRDKELEIQRLTQNRKRAADTHGSRQPSAKKPRISKGSRSDRLCLDCGNYHSTPCFIPRCSRCDTNHHRNVPCLEAMERLRDRIMRYAPPEYSHSSEPKFCKTISPSPVLHAHKKVHMPPSSLDIDNQKADHLQKSFSTLRTPTTLLICTPQSPQKRKSSPANRTCPLCRECGSFHRSPCKWLACEKCSFKHHPEVSCAMAEARLERRLEEEDAKQSQTTVDEEIKQREQRMIDINNQMASSTLPLRRSSAPSPGHESGPDTESKAIRLKKNTRFCRDCGRYLNKPCTWPTCRRCKRKHFNHISCSQARRELQSRLATFDRGYGVSLQKRAVSPQQAEHVIDNNRVHPFAHVNTKATPNFNFERNGTLSWPLESSNISYYGPPPPDASAYPVTPSAQEQQDCQQYNIPARNSHHALSTYTINTAESGLQPSTKDALERGLPLPPGVHVASPSVAIPSLSIAQSVEALIAESAQAIHGGNANASEPDRDTLTPVDGAQSPPSYLEYLRRNGAE</sequence>
<dbReference type="InParanoid" id="A0A074YTC7"/>
<gene>
    <name evidence="2" type="ORF">AUEXF2481DRAFT_25309</name>
</gene>
<feature type="region of interest" description="Disordered" evidence="1">
    <location>
        <begin position="115"/>
        <end position="144"/>
    </location>
</feature>
<dbReference type="GeneID" id="25362958"/>
<protein>
    <submittedName>
        <fullName evidence="2">Uncharacterized protein</fullName>
    </submittedName>
</protein>
<dbReference type="RefSeq" id="XP_013347984.1">
    <property type="nucleotide sequence ID" value="XM_013492530.1"/>
</dbReference>
<feature type="compositionally biased region" description="Basic residues" evidence="1">
    <location>
        <begin position="1"/>
        <end position="10"/>
    </location>
</feature>
<feature type="region of interest" description="Disordered" evidence="1">
    <location>
        <begin position="341"/>
        <end position="370"/>
    </location>
</feature>
<accession>A0A074YTC7</accession>
<evidence type="ECO:0000313" key="2">
    <source>
        <dbReference type="EMBL" id="KEQ99399.1"/>
    </source>
</evidence>
<feature type="region of interest" description="Disordered" evidence="1">
    <location>
        <begin position="581"/>
        <end position="616"/>
    </location>
</feature>
<evidence type="ECO:0000256" key="1">
    <source>
        <dbReference type="SAM" id="MobiDB-lite"/>
    </source>
</evidence>
<name>A0A074YTC7_AURSE</name>
<dbReference type="HOGENOM" id="CLU_451947_0_0_1"/>
<keyword evidence="3" id="KW-1185">Reference proteome</keyword>
<dbReference type="EMBL" id="KL584750">
    <property type="protein sequence ID" value="KEQ99399.1"/>
    <property type="molecule type" value="Genomic_DNA"/>
</dbReference>
<feature type="region of interest" description="Disordered" evidence="1">
    <location>
        <begin position="1"/>
        <end position="25"/>
    </location>
</feature>